<comment type="caution">
    <text evidence="5">The sequence shown here is derived from an EMBL/GenBank/DDBJ whole genome shotgun (WGS) entry which is preliminary data.</text>
</comment>
<evidence type="ECO:0000313" key="6">
    <source>
        <dbReference type="Proteomes" id="UP000708208"/>
    </source>
</evidence>
<proteinExistence type="predicted"/>
<evidence type="ECO:0000256" key="1">
    <source>
        <dbReference type="ARBA" id="ARBA00023180"/>
    </source>
</evidence>
<evidence type="ECO:0000256" key="2">
    <source>
        <dbReference type="SAM" id="Phobius"/>
    </source>
</evidence>
<keyword evidence="2" id="KW-0812">Transmembrane</keyword>
<name>A0A8J2M9P1_9HEXA</name>
<feature type="domain" description="Carboxylesterase type B" evidence="4">
    <location>
        <begin position="33"/>
        <end position="176"/>
    </location>
</feature>
<feature type="transmembrane region" description="Helical" evidence="2">
    <location>
        <begin position="171"/>
        <end position="190"/>
    </location>
</feature>
<evidence type="ECO:0000259" key="4">
    <source>
        <dbReference type="Pfam" id="PF00135"/>
    </source>
</evidence>
<dbReference type="AlphaFoldDB" id="A0A8J2M9P1"/>
<keyword evidence="3" id="KW-0732">Signal</keyword>
<dbReference type="InterPro" id="IPR050309">
    <property type="entry name" value="Type-B_Carboxylest/Lipase"/>
</dbReference>
<protein>
    <recommendedName>
        <fullName evidence="4">Carboxylesterase type B domain-containing protein</fullName>
    </recommendedName>
</protein>
<accession>A0A8J2M9P1</accession>
<evidence type="ECO:0000256" key="3">
    <source>
        <dbReference type="SAM" id="SignalP"/>
    </source>
</evidence>
<feature type="transmembrane region" description="Helical" evidence="2">
    <location>
        <begin position="130"/>
        <end position="151"/>
    </location>
</feature>
<keyword evidence="1" id="KW-0325">Glycoprotein</keyword>
<feature type="chain" id="PRO_5035189951" description="Carboxylesterase type B domain-containing protein" evidence="3">
    <location>
        <begin position="22"/>
        <end position="193"/>
    </location>
</feature>
<dbReference type="Pfam" id="PF00135">
    <property type="entry name" value="COesterase"/>
    <property type="match status" value="1"/>
</dbReference>
<feature type="signal peptide" evidence="3">
    <location>
        <begin position="1"/>
        <end position="21"/>
    </location>
</feature>
<dbReference type="Proteomes" id="UP000708208">
    <property type="component" value="Unassembled WGS sequence"/>
</dbReference>
<sequence length="193" mass="22137">MEGQSMSPVVLFLGSVAYLYSSVQNARDSPDVFVNTTYGTLKGLKSVSRESRTFFEFRGIPYAEPPVGLLRFEPPERPTNWGGIRDATKYGSRCWQLNFITQRVDGKEDCLFLNVYTHRVLKKEELGDKLLYPVLVYIHGGFFVSGSSNVFRPKYFMDENVVLVTINYRLASFGNFFLVLSVSLTNMRIFNHW</sequence>
<keyword evidence="2" id="KW-1133">Transmembrane helix</keyword>
<dbReference type="InterPro" id="IPR002018">
    <property type="entry name" value="CarbesteraseB"/>
</dbReference>
<dbReference type="EMBL" id="CAJVCH010570284">
    <property type="protein sequence ID" value="CAG7834560.1"/>
    <property type="molecule type" value="Genomic_DNA"/>
</dbReference>
<dbReference type="PANTHER" id="PTHR11559">
    <property type="entry name" value="CARBOXYLESTERASE"/>
    <property type="match status" value="1"/>
</dbReference>
<gene>
    <name evidence="5" type="ORF">AFUS01_LOCUS44051</name>
</gene>
<reference evidence="5" key="1">
    <citation type="submission" date="2021-06" db="EMBL/GenBank/DDBJ databases">
        <authorList>
            <person name="Hodson N. C."/>
            <person name="Mongue J. A."/>
            <person name="Jaron S. K."/>
        </authorList>
    </citation>
    <scope>NUCLEOTIDE SEQUENCE</scope>
</reference>
<evidence type="ECO:0000313" key="5">
    <source>
        <dbReference type="EMBL" id="CAG7834560.1"/>
    </source>
</evidence>
<dbReference type="OrthoDB" id="6846267at2759"/>
<keyword evidence="6" id="KW-1185">Reference proteome</keyword>
<organism evidence="5 6">
    <name type="scientific">Allacma fusca</name>
    <dbReference type="NCBI Taxonomy" id="39272"/>
    <lineage>
        <taxon>Eukaryota</taxon>
        <taxon>Metazoa</taxon>
        <taxon>Ecdysozoa</taxon>
        <taxon>Arthropoda</taxon>
        <taxon>Hexapoda</taxon>
        <taxon>Collembola</taxon>
        <taxon>Symphypleona</taxon>
        <taxon>Sminthuridae</taxon>
        <taxon>Allacma</taxon>
    </lineage>
</organism>
<keyword evidence="2" id="KW-0472">Membrane</keyword>